<feature type="domain" description="Gfo/Idh/MocA-like oxidoreductase N-terminal" evidence="3">
    <location>
        <begin position="3"/>
        <end position="118"/>
    </location>
</feature>
<evidence type="ECO:0000256" key="1">
    <source>
        <dbReference type="ARBA" id="ARBA00010928"/>
    </source>
</evidence>
<proteinExistence type="inferred from homology"/>
<evidence type="ECO:0000259" key="4">
    <source>
        <dbReference type="Pfam" id="PF22725"/>
    </source>
</evidence>
<dbReference type="InterPro" id="IPR036291">
    <property type="entry name" value="NAD(P)-bd_dom_sf"/>
</dbReference>
<dbReference type="PANTHER" id="PTHR22604:SF105">
    <property type="entry name" value="TRANS-1,2-DIHYDROBENZENE-1,2-DIOL DEHYDROGENASE"/>
    <property type="match status" value="1"/>
</dbReference>
<name>A0A1I6GL39_9EURY</name>
<dbReference type="PANTHER" id="PTHR22604">
    <property type="entry name" value="OXIDOREDUCTASES"/>
    <property type="match status" value="1"/>
</dbReference>
<dbReference type="Gene3D" id="3.30.360.10">
    <property type="entry name" value="Dihydrodipicolinate Reductase, domain 2"/>
    <property type="match status" value="1"/>
</dbReference>
<evidence type="ECO:0000313" key="5">
    <source>
        <dbReference type="EMBL" id="SFR42866.1"/>
    </source>
</evidence>
<reference evidence="6" key="1">
    <citation type="submission" date="2016-10" db="EMBL/GenBank/DDBJ databases">
        <authorList>
            <person name="Varghese N."/>
            <person name="Submissions S."/>
        </authorList>
    </citation>
    <scope>NUCLEOTIDE SEQUENCE [LARGE SCALE GENOMIC DNA]</scope>
    <source>
        <strain evidence="6">CGMCC 1.7736</strain>
    </source>
</reference>
<evidence type="ECO:0000313" key="6">
    <source>
        <dbReference type="Proteomes" id="UP000198531"/>
    </source>
</evidence>
<dbReference type="Pfam" id="PF01408">
    <property type="entry name" value="GFO_IDH_MocA"/>
    <property type="match status" value="1"/>
</dbReference>
<dbReference type="Gene3D" id="3.40.50.720">
    <property type="entry name" value="NAD(P)-binding Rossmann-like Domain"/>
    <property type="match status" value="1"/>
</dbReference>
<protein>
    <submittedName>
        <fullName evidence="5">Predicted dehydrogenase</fullName>
    </submittedName>
</protein>
<evidence type="ECO:0000256" key="2">
    <source>
        <dbReference type="ARBA" id="ARBA00023002"/>
    </source>
</evidence>
<feature type="domain" description="GFO/IDH/MocA-like oxidoreductase" evidence="4">
    <location>
        <begin position="133"/>
        <end position="235"/>
    </location>
</feature>
<dbReference type="STRING" id="553469.SAMN04487947_1319"/>
<dbReference type="InterPro" id="IPR050984">
    <property type="entry name" value="Gfo/Idh/MocA_domain"/>
</dbReference>
<dbReference type="Pfam" id="PF22725">
    <property type="entry name" value="GFO_IDH_MocA_C3"/>
    <property type="match status" value="1"/>
</dbReference>
<dbReference type="InterPro" id="IPR000683">
    <property type="entry name" value="Gfo/Idh/MocA-like_OxRdtase_N"/>
</dbReference>
<dbReference type="AlphaFoldDB" id="A0A1I6GL39"/>
<dbReference type="EMBL" id="FOYT01000001">
    <property type="protein sequence ID" value="SFR42866.1"/>
    <property type="molecule type" value="Genomic_DNA"/>
</dbReference>
<dbReference type="Proteomes" id="UP000198531">
    <property type="component" value="Unassembled WGS sequence"/>
</dbReference>
<keyword evidence="2" id="KW-0560">Oxidoreductase</keyword>
<organism evidence="5 6">
    <name type="scientific">Halogeometricum rufum</name>
    <dbReference type="NCBI Taxonomy" id="553469"/>
    <lineage>
        <taxon>Archaea</taxon>
        <taxon>Methanobacteriati</taxon>
        <taxon>Methanobacteriota</taxon>
        <taxon>Stenosarchaea group</taxon>
        <taxon>Halobacteria</taxon>
        <taxon>Halobacteriales</taxon>
        <taxon>Haloferacaceae</taxon>
        <taxon>Halogeometricum</taxon>
    </lineage>
</organism>
<dbReference type="SUPFAM" id="SSF51735">
    <property type="entry name" value="NAD(P)-binding Rossmann-fold domains"/>
    <property type="match status" value="1"/>
</dbReference>
<dbReference type="RefSeq" id="WP_089805723.1">
    <property type="nucleotide sequence ID" value="NZ_FOYT01000001.1"/>
</dbReference>
<dbReference type="OrthoDB" id="25239at2157"/>
<comment type="similarity">
    <text evidence="1">Belongs to the Gfo/Idh/MocA family.</text>
</comment>
<keyword evidence="6" id="KW-1185">Reference proteome</keyword>
<dbReference type="GO" id="GO:0000166">
    <property type="term" value="F:nucleotide binding"/>
    <property type="evidence" value="ECO:0007669"/>
    <property type="project" value="InterPro"/>
</dbReference>
<evidence type="ECO:0000259" key="3">
    <source>
        <dbReference type="Pfam" id="PF01408"/>
    </source>
</evidence>
<sequence length="326" mass="34976">MKFGVLSTAGIARKSLIPAIHASDHEVTAVASRDAETAATFAANNGIPESYGSYERLLSADVDAVYNPLPNALHAEWTRRAADAGLDVLCEKPLTTDAESAADLFDYCEDADVTLMEAFMYHFHPRTVRAREIASEELGAVRSVEAAFKFRLDDPADIRLNPELGGGSLFDVGSYAVSAARNFLGEPDRAYAHLADTRDSGVDTEAAGVLEYADGRTARVASGFDTTHVERYRVEAVDGYLEATDCFGPGRTSVGLTYGVDGREVTETFDAVDQYRLQVDHFAEAAAAGTTPRVDRAETVANMRAIDALRASAAEGRPVPVGRDGE</sequence>
<gene>
    <name evidence="5" type="ORF">SAMN04487947_1319</name>
</gene>
<dbReference type="InterPro" id="IPR055170">
    <property type="entry name" value="GFO_IDH_MocA-like_dom"/>
</dbReference>
<accession>A0A1I6GL39</accession>
<dbReference type="GO" id="GO:0016491">
    <property type="term" value="F:oxidoreductase activity"/>
    <property type="evidence" value="ECO:0007669"/>
    <property type="project" value="UniProtKB-KW"/>
</dbReference>
<dbReference type="SUPFAM" id="SSF55347">
    <property type="entry name" value="Glyceraldehyde-3-phosphate dehydrogenase-like, C-terminal domain"/>
    <property type="match status" value="1"/>
</dbReference>